<gene>
    <name evidence="3" type="ORF">M9458_035459</name>
</gene>
<comment type="caution">
    <text evidence="3">The sequence shown here is derived from an EMBL/GenBank/DDBJ whole genome shotgun (WGS) entry which is preliminary data.</text>
</comment>
<comment type="subcellular location">
    <subcellularLocation>
        <location evidence="1">Nucleus</location>
    </subcellularLocation>
</comment>
<proteinExistence type="predicted"/>
<organism evidence="3 4">
    <name type="scientific">Cirrhinus mrigala</name>
    <name type="common">Mrigala</name>
    <dbReference type="NCBI Taxonomy" id="683832"/>
    <lineage>
        <taxon>Eukaryota</taxon>
        <taxon>Metazoa</taxon>
        <taxon>Chordata</taxon>
        <taxon>Craniata</taxon>
        <taxon>Vertebrata</taxon>
        <taxon>Euteleostomi</taxon>
        <taxon>Actinopterygii</taxon>
        <taxon>Neopterygii</taxon>
        <taxon>Teleostei</taxon>
        <taxon>Ostariophysi</taxon>
        <taxon>Cypriniformes</taxon>
        <taxon>Cyprinidae</taxon>
        <taxon>Labeoninae</taxon>
        <taxon>Labeonini</taxon>
        <taxon>Cirrhinus</taxon>
    </lineage>
</organism>
<dbReference type="InterPro" id="IPR016197">
    <property type="entry name" value="Chromo-like_dom_sf"/>
</dbReference>
<evidence type="ECO:0000256" key="1">
    <source>
        <dbReference type="ARBA" id="ARBA00004123"/>
    </source>
</evidence>
<dbReference type="InterPro" id="IPR000953">
    <property type="entry name" value="Chromo/chromo_shadow_dom"/>
</dbReference>
<dbReference type="Proteomes" id="UP001529510">
    <property type="component" value="Unassembled WGS sequence"/>
</dbReference>
<evidence type="ECO:0000313" key="4">
    <source>
        <dbReference type="Proteomes" id="UP001529510"/>
    </source>
</evidence>
<dbReference type="GO" id="GO:0005634">
    <property type="term" value="C:nucleus"/>
    <property type="evidence" value="ECO:0007669"/>
    <property type="project" value="UniProtKB-SubCell"/>
</dbReference>
<dbReference type="PROSITE" id="PS50013">
    <property type="entry name" value="CHROMO_2"/>
    <property type="match status" value="1"/>
</dbReference>
<dbReference type="SUPFAM" id="SSF54160">
    <property type="entry name" value="Chromo domain-like"/>
    <property type="match status" value="1"/>
</dbReference>
<dbReference type="Gene3D" id="2.40.50.40">
    <property type="match status" value="1"/>
</dbReference>
<dbReference type="InterPro" id="IPR056924">
    <property type="entry name" value="SH3_Tf2-1"/>
</dbReference>
<dbReference type="Pfam" id="PF24626">
    <property type="entry name" value="SH3_Tf2-1"/>
    <property type="match status" value="1"/>
</dbReference>
<evidence type="ECO:0000313" key="3">
    <source>
        <dbReference type="EMBL" id="KAL0170863.1"/>
    </source>
</evidence>
<reference evidence="3 4" key="1">
    <citation type="submission" date="2024-05" db="EMBL/GenBank/DDBJ databases">
        <title>Genome sequencing and assembly of Indian major carp, Cirrhinus mrigala (Hamilton, 1822).</title>
        <authorList>
            <person name="Mohindra V."/>
            <person name="Chowdhury L.M."/>
            <person name="Lal K."/>
            <person name="Jena J.K."/>
        </authorList>
    </citation>
    <scope>NUCLEOTIDE SEQUENCE [LARGE SCALE GENOMIC DNA]</scope>
    <source>
        <strain evidence="3">CM1030</strain>
        <tissue evidence="3">Blood</tissue>
    </source>
</reference>
<protein>
    <recommendedName>
        <fullName evidence="2">Chromo domain-containing protein</fullName>
    </recommendedName>
</protein>
<sequence>MHWNSMTPVVFCRREVCAYLAQGRNQPLPALELSPRYIGSFTIQRQINEVTYQLQPSPRYRIHPTFHVSLLKPFSPCAPGPTELDKPSPPDILNQPSIYQVRNILDSWQQGGWLEYLVAWEIYGPEERSWVAQDGILNPMLLEEFHLAVAAPEPSLEEGVILLYKHTALNPTPPSLLFTSMNCSRLPVHYLPVCTYLRRILRHCTPSFLVTDLQNTCKDTTHQYSAKNS</sequence>
<accession>A0ABD0P9U7</accession>
<dbReference type="EMBL" id="JAMKFB020000017">
    <property type="protein sequence ID" value="KAL0170863.1"/>
    <property type="molecule type" value="Genomic_DNA"/>
</dbReference>
<name>A0ABD0P9U7_CIRMR</name>
<keyword evidence="4" id="KW-1185">Reference proteome</keyword>
<evidence type="ECO:0000259" key="2">
    <source>
        <dbReference type="PROSITE" id="PS50013"/>
    </source>
</evidence>
<dbReference type="AlphaFoldDB" id="A0ABD0P9U7"/>
<feature type="domain" description="Chromo" evidence="2">
    <location>
        <begin position="99"/>
        <end position="146"/>
    </location>
</feature>